<keyword evidence="2" id="KW-1185">Reference proteome</keyword>
<comment type="caution">
    <text evidence="1">The sequence shown here is derived from an EMBL/GenBank/DDBJ whole genome shotgun (WGS) entry which is preliminary data.</text>
</comment>
<evidence type="ECO:0000313" key="2">
    <source>
        <dbReference type="Proteomes" id="UP000050509"/>
    </source>
</evidence>
<organism evidence="1 2">
    <name type="scientific">Kouleothrix aurantiaca</name>
    <dbReference type="NCBI Taxonomy" id="186479"/>
    <lineage>
        <taxon>Bacteria</taxon>
        <taxon>Bacillati</taxon>
        <taxon>Chloroflexota</taxon>
        <taxon>Chloroflexia</taxon>
        <taxon>Chloroflexales</taxon>
        <taxon>Roseiflexineae</taxon>
        <taxon>Roseiflexaceae</taxon>
        <taxon>Kouleothrix</taxon>
    </lineage>
</organism>
<dbReference type="GO" id="GO:0097367">
    <property type="term" value="F:carbohydrate derivative binding"/>
    <property type="evidence" value="ECO:0007669"/>
    <property type="project" value="InterPro"/>
</dbReference>
<sequence>SDSARAHEQAVLDEMRGLGARVVGVGSGAAEVALANLPEVVRGPLYLPFGQMLAYERAVSRGLTPDQPSQLSAVVKLS</sequence>
<dbReference type="EMBL" id="LJCR01003631">
    <property type="protein sequence ID" value="KPV46103.1"/>
    <property type="molecule type" value="Genomic_DNA"/>
</dbReference>
<evidence type="ECO:0008006" key="3">
    <source>
        <dbReference type="Google" id="ProtNLM"/>
    </source>
</evidence>
<reference evidence="1 2" key="1">
    <citation type="submission" date="2015-09" db="EMBL/GenBank/DDBJ databases">
        <title>Draft genome sequence of Kouleothrix aurantiaca JCM 19913.</title>
        <authorList>
            <person name="Hemp J."/>
        </authorList>
    </citation>
    <scope>NUCLEOTIDE SEQUENCE [LARGE SCALE GENOMIC DNA]</scope>
    <source>
        <strain evidence="1 2">COM-B</strain>
    </source>
</reference>
<dbReference type="InterPro" id="IPR046348">
    <property type="entry name" value="SIS_dom_sf"/>
</dbReference>
<name>A0A0P9ER18_9CHLR</name>
<protein>
    <recommendedName>
        <fullName evidence="3">Glucosamine--fructose-6-phosphate aminotransferase</fullName>
    </recommendedName>
</protein>
<accession>A0A0P9ER18</accession>
<dbReference type="Gene3D" id="3.40.50.10490">
    <property type="entry name" value="Glucose-6-phosphate isomerase like protein, domain 1"/>
    <property type="match status" value="1"/>
</dbReference>
<gene>
    <name evidence="1" type="ORF">SE17_43635</name>
</gene>
<dbReference type="AlphaFoldDB" id="A0A0P9ER18"/>
<feature type="non-terminal residue" evidence="1">
    <location>
        <position position="1"/>
    </location>
</feature>
<dbReference type="SUPFAM" id="SSF53697">
    <property type="entry name" value="SIS domain"/>
    <property type="match status" value="1"/>
</dbReference>
<dbReference type="GO" id="GO:1901135">
    <property type="term" value="P:carbohydrate derivative metabolic process"/>
    <property type="evidence" value="ECO:0007669"/>
    <property type="project" value="InterPro"/>
</dbReference>
<proteinExistence type="predicted"/>
<dbReference type="Proteomes" id="UP000050509">
    <property type="component" value="Unassembled WGS sequence"/>
</dbReference>
<evidence type="ECO:0000313" key="1">
    <source>
        <dbReference type="EMBL" id="KPV46103.1"/>
    </source>
</evidence>